<dbReference type="EMBL" id="JANHOG010001757">
    <property type="protein sequence ID" value="KAJ3532064.1"/>
    <property type="molecule type" value="Genomic_DNA"/>
</dbReference>
<protein>
    <submittedName>
        <fullName evidence="1">Uncharacterized protein</fullName>
    </submittedName>
</protein>
<reference evidence="1" key="1">
    <citation type="submission" date="2022-07" db="EMBL/GenBank/DDBJ databases">
        <title>Genome Sequence of Phlebia brevispora.</title>
        <authorList>
            <person name="Buettner E."/>
        </authorList>
    </citation>
    <scope>NUCLEOTIDE SEQUENCE</scope>
    <source>
        <strain evidence="1">MPL23</strain>
    </source>
</reference>
<keyword evidence="2" id="KW-1185">Reference proteome</keyword>
<proteinExistence type="predicted"/>
<dbReference type="Proteomes" id="UP001148662">
    <property type="component" value="Unassembled WGS sequence"/>
</dbReference>
<comment type="caution">
    <text evidence="1">The sequence shown here is derived from an EMBL/GenBank/DDBJ whole genome shotgun (WGS) entry which is preliminary data.</text>
</comment>
<gene>
    <name evidence="1" type="ORF">NM688_g7479</name>
</gene>
<sequence length="453" mass="51861">MPRILPRLLKALQEARSRPSQNRPPNVYRIKHRNRTKSLWRPVPELSYSPRGRTHSILLDELNPIFNHDNYVRHKTLPPKVWLSDSAQKTRAGASGREEDRPSTMSKEERDWWASPYLRMLSGPLRRCLVSTDNLPADFLIKLAPMQLPVPRTARKAQTLLPDGIEHPRFRHRRHGSGVYIMCRKVAVDYLVEKEAYKVVGQNVSIHSRLADQIGHLLRLRVLQELELLADRLQCRPAKAQDHPILRRLTRAEWQDVKNTGVIPYEGAIALLIVPPLNRDPSTKRRPEPSTSPLPIQDAGPIPKKPLPPISVLHLASKEDFIDEDVDEPSMIPNAKVPLYNGLALFPARPQRAALYAALNKLLYVERRARWREHGRPDPSVMSADEKADKWARGDQKASHAYLLCSDSETVLRADAVPLAIALWRIRMWEGLGTRYNLTPEQRWKLKPIPLPS</sequence>
<evidence type="ECO:0000313" key="2">
    <source>
        <dbReference type="Proteomes" id="UP001148662"/>
    </source>
</evidence>
<accession>A0ACC1S4M8</accession>
<name>A0ACC1S4M8_9APHY</name>
<organism evidence="1 2">
    <name type="scientific">Phlebia brevispora</name>
    <dbReference type="NCBI Taxonomy" id="194682"/>
    <lineage>
        <taxon>Eukaryota</taxon>
        <taxon>Fungi</taxon>
        <taxon>Dikarya</taxon>
        <taxon>Basidiomycota</taxon>
        <taxon>Agaricomycotina</taxon>
        <taxon>Agaricomycetes</taxon>
        <taxon>Polyporales</taxon>
        <taxon>Meruliaceae</taxon>
        <taxon>Phlebia</taxon>
    </lineage>
</organism>
<evidence type="ECO:0000313" key="1">
    <source>
        <dbReference type="EMBL" id="KAJ3532064.1"/>
    </source>
</evidence>